<proteinExistence type="inferred from homology"/>
<sequence length="304" mass="32384">MAGDRCSSVSDTSNAPTIMATSNLNKPLRTVLITGCSDGGIGSALAQEFHERGFHVFATARSAAKMEHLGELPSITLIEMDVESQSSIEDAFKTLVASTGGGAGRLDYLVNNAGLNLNFPALDTDLAYAKCLFDVNFWGMVHVTHTFMPLLISSKGTIVNNASLAGVLNVPWGSFYNASKAAVRMYSETLRVEVAPLGVKVVTIMTGIVASKMFENTPHDELPESSYYRAAGPNILETSTGTKFASVAMPAVTYAKGVVGDVLRGHSGMTWRGKIASLGWFIHSFFPTWLSDLAFGSGSGLEKL</sequence>
<dbReference type="PANTHER" id="PTHR44169">
    <property type="entry name" value="NADPH-DEPENDENT 1-ACYLDIHYDROXYACETONE PHOSPHATE REDUCTASE"/>
    <property type="match status" value="1"/>
</dbReference>
<dbReference type="InterPro" id="IPR020904">
    <property type="entry name" value="Sc_DH/Rdtase_CS"/>
</dbReference>
<dbReference type="PRINTS" id="PR00080">
    <property type="entry name" value="SDRFAMILY"/>
</dbReference>
<dbReference type="Gene3D" id="3.40.50.720">
    <property type="entry name" value="NAD(P)-binding Rossmann-like Domain"/>
    <property type="match status" value="1"/>
</dbReference>
<dbReference type="Pfam" id="PF00106">
    <property type="entry name" value="adh_short"/>
    <property type="match status" value="1"/>
</dbReference>
<keyword evidence="2" id="KW-0521">NADP</keyword>
<keyword evidence="3" id="KW-0560">Oxidoreductase</keyword>
<evidence type="ECO:0008006" key="7">
    <source>
        <dbReference type="Google" id="ProtNLM"/>
    </source>
</evidence>
<comment type="similarity">
    <text evidence="1 4">Belongs to the short-chain dehydrogenases/reductases (SDR) family.</text>
</comment>
<accession>A0ABR4JZQ7</accession>
<evidence type="ECO:0000313" key="5">
    <source>
        <dbReference type="EMBL" id="KAL2845521.1"/>
    </source>
</evidence>
<evidence type="ECO:0000256" key="1">
    <source>
        <dbReference type="ARBA" id="ARBA00006484"/>
    </source>
</evidence>
<protein>
    <recommendedName>
        <fullName evidence="7">Oxidoreductase</fullName>
    </recommendedName>
</protein>
<organism evidence="5 6">
    <name type="scientific">Aspergillus pseudoustus</name>
    <dbReference type="NCBI Taxonomy" id="1810923"/>
    <lineage>
        <taxon>Eukaryota</taxon>
        <taxon>Fungi</taxon>
        <taxon>Dikarya</taxon>
        <taxon>Ascomycota</taxon>
        <taxon>Pezizomycotina</taxon>
        <taxon>Eurotiomycetes</taxon>
        <taxon>Eurotiomycetidae</taxon>
        <taxon>Eurotiales</taxon>
        <taxon>Aspergillaceae</taxon>
        <taxon>Aspergillus</taxon>
        <taxon>Aspergillus subgen. Nidulantes</taxon>
    </lineage>
</organism>
<gene>
    <name evidence="5" type="ORF">BJY01DRAFT_214183</name>
</gene>
<dbReference type="EMBL" id="JBFXLU010000071">
    <property type="protein sequence ID" value="KAL2845521.1"/>
    <property type="molecule type" value="Genomic_DNA"/>
</dbReference>
<evidence type="ECO:0000256" key="4">
    <source>
        <dbReference type="RuleBase" id="RU000363"/>
    </source>
</evidence>
<reference evidence="5 6" key="1">
    <citation type="submission" date="2024-07" db="EMBL/GenBank/DDBJ databases">
        <title>Section-level genome sequencing and comparative genomics of Aspergillus sections Usti and Cavernicolus.</title>
        <authorList>
            <consortium name="Lawrence Berkeley National Laboratory"/>
            <person name="Nybo J.L."/>
            <person name="Vesth T.C."/>
            <person name="Theobald S."/>
            <person name="Frisvad J.C."/>
            <person name="Larsen T.O."/>
            <person name="Kjaerboelling I."/>
            <person name="Rothschild-Mancinelli K."/>
            <person name="Lyhne E.K."/>
            <person name="Kogle M.E."/>
            <person name="Barry K."/>
            <person name="Clum A."/>
            <person name="Na H."/>
            <person name="Ledsgaard L."/>
            <person name="Lin J."/>
            <person name="Lipzen A."/>
            <person name="Kuo A."/>
            <person name="Riley R."/>
            <person name="Mondo S."/>
            <person name="Labutti K."/>
            <person name="Haridas S."/>
            <person name="Pangalinan J."/>
            <person name="Salamov A.A."/>
            <person name="Simmons B.A."/>
            <person name="Magnuson J.K."/>
            <person name="Chen J."/>
            <person name="Drula E."/>
            <person name="Henrissat B."/>
            <person name="Wiebenga A."/>
            <person name="Lubbers R.J."/>
            <person name="Gomes A.C."/>
            <person name="Makela M.R."/>
            <person name="Stajich J."/>
            <person name="Grigoriev I.V."/>
            <person name="Mortensen U.H."/>
            <person name="De Vries R.P."/>
            <person name="Baker S.E."/>
            <person name="Andersen M.R."/>
        </authorList>
    </citation>
    <scope>NUCLEOTIDE SEQUENCE [LARGE SCALE GENOMIC DNA]</scope>
    <source>
        <strain evidence="5 6">CBS 123904</strain>
    </source>
</reference>
<name>A0ABR4JZQ7_9EURO</name>
<dbReference type="PANTHER" id="PTHR44169:SF6">
    <property type="entry name" value="NADPH-DEPENDENT 1-ACYLDIHYDROXYACETONE PHOSPHATE REDUCTASE"/>
    <property type="match status" value="1"/>
</dbReference>
<dbReference type="SUPFAM" id="SSF51735">
    <property type="entry name" value="NAD(P)-binding Rossmann-fold domains"/>
    <property type="match status" value="1"/>
</dbReference>
<comment type="caution">
    <text evidence="5">The sequence shown here is derived from an EMBL/GenBank/DDBJ whole genome shotgun (WGS) entry which is preliminary data.</text>
</comment>
<evidence type="ECO:0000256" key="3">
    <source>
        <dbReference type="ARBA" id="ARBA00023002"/>
    </source>
</evidence>
<dbReference type="Proteomes" id="UP001610446">
    <property type="component" value="Unassembled WGS sequence"/>
</dbReference>
<evidence type="ECO:0000256" key="2">
    <source>
        <dbReference type="ARBA" id="ARBA00022857"/>
    </source>
</evidence>
<dbReference type="InterPro" id="IPR002347">
    <property type="entry name" value="SDR_fam"/>
</dbReference>
<dbReference type="CDD" id="cd05374">
    <property type="entry name" value="17beta-HSD-like_SDR_c"/>
    <property type="match status" value="1"/>
</dbReference>
<keyword evidence="6" id="KW-1185">Reference proteome</keyword>
<dbReference type="PRINTS" id="PR00081">
    <property type="entry name" value="GDHRDH"/>
</dbReference>
<evidence type="ECO:0000313" key="6">
    <source>
        <dbReference type="Proteomes" id="UP001610446"/>
    </source>
</evidence>
<dbReference type="InterPro" id="IPR036291">
    <property type="entry name" value="NAD(P)-bd_dom_sf"/>
</dbReference>
<dbReference type="PROSITE" id="PS00061">
    <property type="entry name" value="ADH_SHORT"/>
    <property type="match status" value="1"/>
</dbReference>